<evidence type="ECO:0000313" key="2">
    <source>
        <dbReference type="EMBL" id="EMJ80716.1"/>
    </source>
</evidence>
<gene>
    <name evidence="2" type="ORF">LEP1GSC016_3720</name>
</gene>
<accession>M6BQ38</accession>
<keyword evidence="1" id="KW-0472">Membrane</keyword>
<dbReference type="AlphaFoldDB" id="M6BQ38"/>
<evidence type="ECO:0000313" key="3">
    <source>
        <dbReference type="Proteomes" id="UP000011873"/>
    </source>
</evidence>
<evidence type="ECO:0000256" key="1">
    <source>
        <dbReference type="SAM" id="Phobius"/>
    </source>
</evidence>
<feature type="transmembrane region" description="Helical" evidence="1">
    <location>
        <begin position="15"/>
        <end position="32"/>
    </location>
</feature>
<reference evidence="2 3" key="1">
    <citation type="submission" date="2013-01" db="EMBL/GenBank/DDBJ databases">
        <authorList>
            <person name="Harkins D.M."/>
            <person name="Durkin A.S."/>
            <person name="Brinkac L.M."/>
            <person name="Haft D.H."/>
            <person name="Selengut J.D."/>
            <person name="Sanka R."/>
            <person name="DePew J."/>
            <person name="Purushe J."/>
            <person name="Galloway R.L."/>
            <person name="Vinetz J.M."/>
            <person name="Sutton G.G."/>
            <person name="Nierman W.C."/>
            <person name="Fouts D.E."/>
        </authorList>
    </citation>
    <scope>NUCLEOTIDE SEQUENCE [LARGE SCALE GENOMIC DNA]</scope>
    <source>
        <strain evidence="2 3">Sponselee CDC</strain>
    </source>
</reference>
<sequence length="78" mass="9470">MLWAVDLDKNLGYKTYQILLQIIFLLETSFTGSRRKSMLLCKEEKLVNWEHWDVFETRSKDEKRSPDSENFICRIRKK</sequence>
<keyword evidence="1" id="KW-0812">Transmembrane</keyword>
<protein>
    <submittedName>
        <fullName evidence="2">Uncharacterized protein</fullName>
    </submittedName>
</protein>
<proteinExistence type="predicted"/>
<organism evidence="2 3">
    <name type="scientific">Leptospira borgpetersenii serovar Hardjo-bovis str. Sponselee</name>
    <dbReference type="NCBI Taxonomy" id="1303729"/>
    <lineage>
        <taxon>Bacteria</taxon>
        <taxon>Pseudomonadati</taxon>
        <taxon>Spirochaetota</taxon>
        <taxon>Spirochaetia</taxon>
        <taxon>Leptospirales</taxon>
        <taxon>Leptospiraceae</taxon>
        <taxon>Leptospira</taxon>
    </lineage>
</organism>
<comment type="caution">
    <text evidence="2">The sequence shown here is derived from an EMBL/GenBank/DDBJ whole genome shotgun (WGS) entry which is preliminary data.</text>
</comment>
<dbReference type="EMBL" id="ANMU01000104">
    <property type="protein sequence ID" value="EMJ80716.1"/>
    <property type="molecule type" value="Genomic_DNA"/>
</dbReference>
<dbReference type="PATRIC" id="fig|1218567.3.peg.2650"/>
<keyword evidence="1" id="KW-1133">Transmembrane helix</keyword>
<name>M6BQ38_LEPBO</name>
<dbReference type="Proteomes" id="UP000011873">
    <property type="component" value="Unassembled WGS sequence"/>
</dbReference>